<dbReference type="InterPro" id="IPR008407">
    <property type="entry name" value="Brnchd-chn_aa_trnsp_AzlD"/>
</dbReference>
<dbReference type="EMBL" id="OOGT01000160">
    <property type="protein sequence ID" value="SPL71671.1"/>
    <property type="molecule type" value="Genomic_DNA"/>
</dbReference>
<evidence type="ECO:0000313" key="3">
    <source>
        <dbReference type="Proteomes" id="UP000245974"/>
    </source>
</evidence>
<accession>A0A2U3N1Y2</accession>
<keyword evidence="3" id="KW-1185">Reference proteome</keyword>
<feature type="transmembrane region" description="Helical" evidence="1">
    <location>
        <begin position="6"/>
        <end position="28"/>
    </location>
</feature>
<dbReference type="InParanoid" id="A0A2U3N1Y2"/>
<organism evidence="2 3">
    <name type="scientific">Acinetobacter stercoris</name>
    <dbReference type="NCBI Taxonomy" id="2126983"/>
    <lineage>
        <taxon>Bacteria</taxon>
        <taxon>Pseudomonadati</taxon>
        <taxon>Pseudomonadota</taxon>
        <taxon>Gammaproteobacteria</taxon>
        <taxon>Moraxellales</taxon>
        <taxon>Moraxellaceae</taxon>
        <taxon>Acinetobacter</taxon>
    </lineage>
</organism>
<dbReference type="AlphaFoldDB" id="A0A2U3N1Y2"/>
<dbReference type="OrthoDB" id="3078300at2"/>
<proteinExistence type="predicted"/>
<dbReference type="Proteomes" id="UP000245974">
    <property type="component" value="Unassembled WGS sequence"/>
</dbReference>
<feature type="transmembrane region" description="Helical" evidence="1">
    <location>
        <begin position="40"/>
        <end position="59"/>
    </location>
</feature>
<gene>
    <name evidence="2" type="ORF">KPC_2849</name>
</gene>
<evidence type="ECO:0000256" key="1">
    <source>
        <dbReference type="SAM" id="Phobius"/>
    </source>
</evidence>
<keyword evidence="1" id="KW-0812">Transmembrane</keyword>
<evidence type="ECO:0000313" key="2">
    <source>
        <dbReference type="EMBL" id="SPL71671.1"/>
    </source>
</evidence>
<keyword evidence="1" id="KW-1133">Transmembrane helix</keyword>
<keyword evidence="1" id="KW-0472">Membrane</keyword>
<reference evidence="3" key="1">
    <citation type="submission" date="2018-03" db="EMBL/GenBank/DDBJ databases">
        <authorList>
            <person name="Blom J."/>
        </authorList>
    </citation>
    <scope>NUCLEOTIDE SEQUENCE [LARGE SCALE GENOMIC DNA]</scope>
    <source>
        <strain evidence="3">KPC-SM-21</strain>
    </source>
</reference>
<protein>
    <submittedName>
        <fullName evidence="2">Branched-chain amino acid transport protein (AzlD)</fullName>
    </submittedName>
</protein>
<dbReference type="Pfam" id="PF05437">
    <property type="entry name" value="AzlD"/>
    <property type="match status" value="1"/>
</dbReference>
<dbReference type="RefSeq" id="WP_121975089.1">
    <property type="nucleotide sequence ID" value="NZ_OOGT01000160.1"/>
</dbReference>
<name>A0A2U3N1Y2_9GAMM</name>
<sequence length="98" mass="10726">MIHYSTLVAIICIAATTYLTRILGYLLLKNKTLTTRSQRILQIVPGCVLISVIAPYFVTDNPANLLAMVITLLAATYLSLLPTVIISIAATGLLRYFI</sequence>
<feature type="transmembrane region" description="Helical" evidence="1">
    <location>
        <begin position="65"/>
        <end position="94"/>
    </location>
</feature>